<dbReference type="OrthoDB" id="1657402at2759"/>
<dbReference type="InterPro" id="IPR013780">
    <property type="entry name" value="Glyco_hydro_b"/>
</dbReference>
<sequence>MTKPSLLELPPGVQLIYLAEGGANVIYRFATAGSTLKDPNRSLSAAIDRQDQLNSLPARLKGKLLRLRKETAADISYKEIVRNFDTIIRPLFPPEELVDQTLVQLPAGLLARCNERLRADEVTGSRPKKRHGGYLCLSEPFGLLITDMTTDGEPDATLAELKPKWLNQSPSAPAAAHRCRTCALREMKNRESLLLGHKEQRSFCPLDLVSEKFEDVSRATGLIKGCKDRSRLARILYCNSTLRRLQSLQKIEGDVGLQGPGAKSRDMSLAMTLRDCTMFIKIPHDEKRPVEIRLGDLDLKTGAGGKAGYWRSLEAQLIDQGWYDGCNSNQDPTTALLVGYVGATHDTSGPSEPSLDRWPSGTHLAVDYYPSQWPEQKWESDFAQMRDANLSYVRVNEFDWAILEPAEGQYNFTLLDRTLELLARYHLKAIIGTPTAGPPNWLTEKYDVSFVDHTNTTLLFGSRRTYSTSSTDYRILSQNITRKLAERYGQNPTVAGWQLDNEFGCHDTTQSYDHHAVRRFQTWLQKKYGTIENLNAAQGRLFWSDQYTSFDVIQPPFLQVYTPQPDHVLDWYLFSSDMIIEFARKQTEILRQYAPTQFITHNFMMGFTDFDHFKFSREVGLDLATFDEYPLSGPSSFSWLSLDDQARYLRTGLPDWQALHHALYRGVAGAAYNKTSGPFGVMEMQTGVLNWSPYRVSPLKGMVRLWTLETFADMGDMVSYFRWRQVPYAQEQTLSGLFTSDGFPDEGFLEIQTVIDEDLPMLREALNADQAQEHQADVALVFDYVSVQVWAIDPYSGEWSSKDTSYTDPTVQYMDLVYNFYSALRRLGLSVDVISPEQPIQGYKLVVVPSLPIIPKTFNQALANYSGHVVFGPHTGSKTATFSYTPGLNPSKGPLRDRLPMRVTRVETPPSYANSGVVYAGKTFNISGWEEWVVCERNNRTSVVTMTSASSHRLGKPAACSMDGLHYLGFNPSVDLLVSYLGEVADDAAISDFAGRQANSSHDLGPTLRFAKRGSLLWAFNYGLESAKLPAIENAELLIGENGSEIASAGIAIWRLKSALA</sequence>
<dbReference type="Pfam" id="PF06090">
    <property type="entry name" value="Ins_P5_2-kin"/>
    <property type="match status" value="1"/>
</dbReference>
<dbReference type="GO" id="GO:0009341">
    <property type="term" value="C:beta-galactosidase complex"/>
    <property type="evidence" value="ECO:0007669"/>
    <property type="project" value="InterPro"/>
</dbReference>
<dbReference type="InterPro" id="IPR009286">
    <property type="entry name" value="Ins_P5_2-kin"/>
</dbReference>
<keyword evidence="6" id="KW-0378">Hydrolase</keyword>
<keyword evidence="8" id="KW-0326">Glycosidase</keyword>
<comment type="catalytic activity">
    <reaction evidence="1">
        <text>Hydrolysis of terminal non-reducing beta-D-galactose residues in beta-D-galactosides.</text>
        <dbReference type="EC" id="3.2.1.23"/>
    </reaction>
</comment>
<feature type="domain" description="Glycoside hydrolase family 42 N-terminal" evidence="9">
    <location>
        <begin position="367"/>
        <end position="756"/>
    </location>
</feature>
<evidence type="ECO:0000256" key="5">
    <source>
        <dbReference type="ARBA" id="ARBA00022723"/>
    </source>
</evidence>
<evidence type="ECO:0000256" key="2">
    <source>
        <dbReference type="ARBA" id="ARBA00001774"/>
    </source>
</evidence>
<dbReference type="GO" id="GO:0046872">
    <property type="term" value="F:metal ion binding"/>
    <property type="evidence" value="ECO:0007669"/>
    <property type="project" value="UniProtKB-KW"/>
</dbReference>
<dbReference type="InterPro" id="IPR013738">
    <property type="entry name" value="Beta_galactosidase_Trimer"/>
</dbReference>
<dbReference type="Proteomes" id="UP000191672">
    <property type="component" value="Unassembled WGS sequence"/>
</dbReference>
<dbReference type="Gene3D" id="3.30.200.110">
    <property type="entry name" value="Inositol-pentakisphosphate 2-kinase, N-lobe"/>
    <property type="match status" value="1"/>
</dbReference>
<feature type="domain" description="Beta-galactosidase trimerisation" evidence="10">
    <location>
        <begin position="776"/>
        <end position="990"/>
    </location>
</feature>
<dbReference type="GO" id="GO:0005975">
    <property type="term" value="P:carbohydrate metabolic process"/>
    <property type="evidence" value="ECO:0007669"/>
    <property type="project" value="InterPro"/>
</dbReference>
<dbReference type="Pfam" id="PF08532">
    <property type="entry name" value="Glyco_hydro_42M"/>
    <property type="match status" value="1"/>
</dbReference>
<evidence type="ECO:0000256" key="3">
    <source>
        <dbReference type="ARBA" id="ARBA00005940"/>
    </source>
</evidence>
<comment type="caution">
    <text evidence="11">The sequence shown here is derived from an EMBL/GenBank/DDBJ whole genome shotgun (WGS) entry which is preliminary data.</text>
</comment>
<dbReference type="CDD" id="cd03143">
    <property type="entry name" value="A4_beta-galactosidase_middle_domain"/>
    <property type="match status" value="1"/>
</dbReference>
<dbReference type="AlphaFoldDB" id="A0A1V6PW21"/>
<reference evidence="12" key="1">
    <citation type="journal article" date="2017" name="Nat. Microbiol.">
        <title>Global analysis of biosynthetic gene clusters reveals vast potential of secondary metabolite production in Penicillium species.</title>
        <authorList>
            <person name="Nielsen J.C."/>
            <person name="Grijseels S."/>
            <person name="Prigent S."/>
            <person name="Ji B."/>
            <person name="Dainat J."/>
            <person name="Nielsen K.F."/>
            <person name="Frisvad J.C."/>
            <person name="Workman M."/>
            <person name="Nielsen J."/>
        </authorList>
    </citation>
    <scope>NUCLEOTIDE SEQUENCE [LARGE SCALE GENOMIC DNA]</scope>
    <source>
        <strain evidence="12">IBT 31811</strain>
    </source>
</reference>
<dbReference type="EC" id="3.2.1.23" evidence="4"/>
<dbReference type="InterPro" id="IPR013529">
    <property type="entry name" value="Glyco_hydro_42_N"/>
</dbReference>
<comment type="catalytic activity">
    <reaction evidence="2">
        <text>1D-myo-inositol 1,3,4,5,6-pentakisphosphate + ATP = 1D-myo-inositol hexakisphosphate + ADP + H(+)</text>
        <dbReference type="Rhea" id="RHEA:20313"/>
        <dbReference type="ChEBI" id="CHEBI:15378"/>
        <dbReference type="ChEBI" id="CHEBI:30616"/>
        <dbReference type="ChEBI" id="CHEBI:57733"/>
        <dbReference type="ChEBI" id="CHEBI:58130"/>
        <dbReference type="ChEBI" id="CHEBI:456216"/>
        <dbReference type="EC" id="2.7.1.158"/>
    </reaction>
</comment>
<dbReference type="EMBL" id="MDYN01000029">
    <property type="protein sequence ID" value="OQD81200.1"/>
    <property type="molecule type" value="Genomic_DNA"/>
</dbReference>
<evidence type="ECO:0000313" key="11">
    <source>
        <dbReference type="EMBL" id="OQD81200.1"/>
    </source>
</evidence>
<keyword evidence="7" id="KW-0862">Zinc</keyword>
<dbReference type="PANTHER" id="PTHR36447">
    <property type="entry name" value="BETA-GALACTOSIDASE GANA"/>
    <property type="match status" value="1"/>
</dbReference>
<comment type="similarity">
    <text evidence="3">Belongs to the glycosyl hydrolase 42 family.</text>
</comment>
<evidence type="ECO:0000256" key="1">
    <source>
        <dbReference type="ARBA" id="ARBA00001412"/>
    </source>
</evidence>
<keyword evidence="12" id="KW-1185">Reference proteome</keyword>
<dbReference type="SUPFAM" id="SSF51011">
    <property type="entry name" value="Glycosyl hydrolase domain"/>
    <property type="match status" value="1"/>
</dbReference>
<dbReference type="Pfam" id="PF02449">
    <property type="entry name" value="Glyco_hydro_42"/>
    <property type="match status" value="1"/>
</dbReference>
<dbReference type="Gene3D" id="3.20.20.80">
    <property type="entry name" value="Glycosidases"/>
    <property type="match status" value="1"/>
</dbReference>
<dbReference type="InterPro" id="IPR017853">
    <property type="entry name" value="GH"/>
</dbReference>
<evidence type="ECO:0000256" key="7">
    <source>
        <dbReference type="ARBA" id="ARBA00022833"/>
    </source>
</evidence>
<dbReference type="Gene3D" id="2.60.40.1180">
    <property type="entry name" value="Golgi alpha-mannosidase II"/>
    <property type="match status" value="1"/>
</dbReference>
<dbReference type="InterPro" id="IPR029062">
    <property type="entry name" value="Class_I_gatase-like"/>
</dbReference>
<dbReference type="SUPFAM" id="SSF51445">
    <property type="entry name" value="(Trans)glycosidases"/>
    <property type="match status" value="1"/>
</dbReference>
<evidence type="ECO:0000256" key="6">
    <source>
        <dbReference type="ARBA" id="ARBA00022801"/>
    </source>
</evidence>
<gene>
    <name evidence="11" type="ORF">PENANT_c029G05958</name>
</gene>
<proteinExistence type="inferred from homology"/>
<evidence type="ECO:0000259" key="10">
    <source>
        <dbReference type="Pfam" id="PF08532"/>
    </source>
</evidence>
<dbReference type="InterPro" id="IPR043001">
    <property type="entry name" value="IP5_2-K_N_lobe"/>
</dbReference>
<dbReference type="Gene3D" id="3.40.50.880">
    <property type="match status" value="1"/>
</dbReference>
<accession>A0A1V6PW21</accession>
<protein>
    <recommendedName>
        <fullName evidence="4">beta-galactosidase</fullName>
        <ecNumber evidence="4">3.2.1.23</ecNumber>
    </recommendedName>
</protein>
<name>A0A1V6PW21_9EURO</name>
<evidence type="ECO:0000256" key="4">
    <source>
        <dbReference type="ARBA" id="ARBA00012756"/>
    </source>
</evidence>
<dbReference type="InterPro" id="IPR003476">
    <property type="entry name" value="Glyco_hydro_42"/>
</dbReference>
<dbReference type="GO" id="GO:0004565">
    <property type="term" value="F:beta-galactosidase activity"/>
    <property type="evidence" value="ECO:0007669"/>
    <property type="project" value="UniProtKB-EC"/>
</dbReference>
<dbReference type="PANTHER" id="PTHR36447:SF2">
    <property type="entry name" value="BETA-GALACTOSIDASE YESZ"/>
    <property type="match status" value="1"/>
</dbReference>
<evidence type="ECO:0000313" key="12">
    <source>
        <dbReference type="Proteomes" id="UP000191672"/>
    </source>
</evidence>
<evidence type="ECO:0000259" key="9">
    <source>
        <dbReference type="Pfam" id="PF02449"/>
    </source>
</evidence>
<dbReference type="STRING" id="416450.A0A1V6PW21"/>
<evidence type="ECO:0000256" key="8">
    <source>
        <dbReference type="ARBA" id="ARBA00023295"/>
    </source>
</evidence>
<keyword evidence="5" id="KW-0479">Metal-binding</keyword>
<dbReference type="SUPFAM" id="SSF52317">
    <property type="entry name" value="Class I glutamine amidotransferase-like"/>
    <property type="match status" value="1"/>
</dbReference>
<dbReference type="GO" id="GO:0035299">
    <property type="term" value="F:inositol-1,3,4,5,6-pentakisphosphate 2-kinase activity"/>
    <property type="evidence" value="ECO:0007669"/>
    <property type="project" value="UniProtKB-EC"/>
</dbReference>
<dbReference type="GO" id="GO:0005524">
    <property type="term" value="F:ATP binding"/>
    <property type="evidence" value="ECO:0007669"/>
    <property type="project" value="InterPro"/>
</dbReference>
<organism evidence="11 12">
    <name type="scientific">Penicillium antarcticum</name>
    <dbReference type="NCBI Taxonomy" id="416450"/>
    <lineage>
        <taxon>Eukaryota</taxon>
        <taxon>Fungi</taxon>
        <taxon>Dikarya</taxon>
        <taxon>Ascomycota</taxon>
        <taxon>Pezizomycotina</taxon>
        <taxon>Eurotiomycetes</taxon>
        <taxon>Eurotiomycetidae</taxon>
        <taxon>Eurotiales</taxon>
        <taxon>Aspergillaceae</taxon>
        <taxon>Penicillium</taxon>
    </lineage>
</organism>